<dbReference type="GO" id="GO:0008270">
    <property type="term" value="F:zinc ion binding"/>
    <property type="evidence" value="ECO:0007669"/>
    <property type="project" value="InterPro"/>
</dbReference>
<protein>
    <submittedName>
        <fullName evidence="7">Fungal-specific transcription factor domain-containing protein</fullName>
    </submittedName>
</protein>
<dbReference type="GO" id="GO:0000981">
    <property type="term" value="F:DNA-binding transcription factor activity, RNA polymerase II-specific"/>
    <property type="evidence" value="ECO:0007669"/>
    <property type="project" value="InterPro"/>
</dbReference>
<dbReference type="Pfam" id="PF00172">
    <property type="entry name" value="Zn_clus"/>
    <property type="match status" value="1"/>
</dbReference>
<dbReference type="InterPro" id="IPR051127">
    <property type="entry name" value="Fungal_SecMet_Regulators"/>
</dbReference>
<evidence type="ECO:0000256" key="5">
    <source>
        <dbReference type="SAM" id="MobiDB-lite"/>
    </source>
</evidence>
<evidence type="ECO:0000259" key="6">
    <source>
        <dbReference type="PROSITE" id="PS50048"/>
    </source>
</evidence>
<keyword evidence="8" id="KW-1185">Reference proteome</keyword>
<name>A0A9P8VH22_9PEZI</name>
<keyword evidence="2" id="KW-0805">Transcription regulation</keyword>
<organism evidence="7 8">
    <name type="scientific">Plectosphaerella plurivora</name>
    <dbReference type="NCBI Taxonomy" id="936078"/>
    <lineage>
        <taxon>Eukaryota</taxon>
        <taxon>Fungi</taxon>
        <taxon>Dikarya</taxon>
        <taxon>Ascomycota</taxon>
        <taxon>Pezizomycotina</taxon>
        <taxon>Sordariomycetes</taxon>
        <taxon>Hypocreomycetidae</taxon>
        <taxon>Glomerellales</taxon>
        <taxon>Plectosphaerellaceae</taxon>
        <taxon>Plectosphaerella</taxon>
    </lineage>
</organism>
<dbReference type="GO" id="GO:0006351">
    <property type="term" value="P:DNA-templated transcription"/>
    <property type="evidence" value="ECO:0007669"/>
    <property type="project" value="InterPro"/>
</dbReference>
<feature type="compositionally biased region" description="Basic and acidic residues" evidence="5">
    <location>
        <begin position="65"/>
        <end position="74"/>
    </location>
</feature>
<dbReference type="PROSITE" id="PS00463">
    <property type="entry name" value="ZN2_CY6_FUNGAL_1"/>
    <property type="match status" value="1"/>
</dbReference>
<evidence type="ECO:0000256" key="2">
    <source>
        <dbReference type="ARBA" id="ARBA00023015"/>
    </source>
</evidence>
<dbReference type="Proteomes" id="UP000770015">
    <property type="component" value="Unassembled WGS sequence"/>
</dbReference>
<evidence type="ECO:0000313" key="7">
    <source>
        <dbReference type="EMBL" id="KAH6689888.1"/>
    </source>
</evidence>
<keyword evidence="3" id="KW-0804">Transcription</keyword>
<dbReference type="InterPro" id="IPR036864">
    <property type="entry name" value="Zn2-C6_fun-type_DNA-bd_sf"/>
</dbReference>
<gene>
    <name evidence="7" type="ORF">F5X68DRAFT_167503</name>
</gene>
<evidence type="ECO:0000256" key="3">
    <source>
        <dbReference type="ARBA" id="ARBA00023163"/>
    </source>
</evidence>
<evidence type="ECO:0000313" key="8">
    <source>
        <dbReference type="Proteomes" id="UP000770015"/>
    </source>
</evidence>
<dbReference type="AlphaFoldDB" id="A0A9P8VH22"/>
<dbReference type="Gene3D" id="4.10.240.10">
    <property type="entry name" value="Zn(2)-C6 fungal-type DNA-binding domain"/>
    <property type="match status" value="1"/>
</dbReference>
<dbReference type="SUPFAM" id="SSF57701">
    <property type="entry name" value="Zn2/Cys6 DNA-binding domain"/>
    <property type="match status" value="1"/>
</dbReference>
<comment type="caution">
    <text evidence="7">The sequence shown here is derived from an EMBL/GenBank/DDBJ whole genome shotgun (WGS) entry which is preliminary data.</text>
</comment>
<dbReference type="GO" id="GO:0005634">
    <property type="term" value="C:nucleus"/>
    <property type="evidence" value="ECO:0007669"/>
    <property type="project" value="TreeGrafter"/>
</dbReference>
<evidence type="ECO:0000256" key="1">
    <source>
        <dbReference type="ARBA" id="ARBA00022723"/>
    </source>
</evidence>
<dbReference type="PANTHER" id="PTHR47424:SF9">
    <property type="entry name" value="TAH-2"/>
    <property type="match status" value="1"/>
</dbReference>
<dbReference type="EMBL" id="JAGSXJ010000007">
    <property type="protein sequence ID" value="KAH6689888.1"/>
    <property type="molecule type" value="Genomic_DNA"/>
</dbReference>
<feature type="region of interest" description="Disordered" evidence="5">
    <location>
        <begin position="63"/>
        <end position="142"/>
    </location>
</feature>
<reference evidence="7" key="1">
    <citation type="journal article" date="2021" name="Nat. Commun.">
        <title>Genetic determinants of endophytism in the Arabidopsis root mycobiome.</title>
        <authorList>
            <person name="Mesny F."/>
            <person name="Miyauchi S."/>
            <person name="Thiergart T."/>
            <person name="Pickel B."/>
            <person name="Atanasova L."/>
            <person name="Karlsson M."/>
            <person name="Huettel B."/>
            <person name="Barry K.W."/>
            <person name="Haridas S."/>
            <person name="Chen C."/>
            <person name="Bauer D."/>
            <person name="Andreopoulos W."/>
            <person name="Pangilinan J."/>
            <person name="LaButti K."/>
            <person name="Riley R."/>
            <person name="Lipzen A."/>
            <person name="Clum A."/>
            <person name="Drula E."/>
            <person name="Henrissat B."/>
            <person name="Kohler A."/>
            <person name="Grigoriev I.V."/>
            <person name="Martin F.M."/>
            <person name="Hacquard S."/>
        </authorList>
    </citation>
    <scope>NUCLEOTIDE SEQUENCE</scope>
    <source>
        <strain evidence="7">MPI-SDFR-AT-0117</strain>
    </source>
</reference>
<keyword evidence="1" id="KW-0479">Metal-binding</keyword>
<accession>A0A9P8VH22</accession>
<dbReference type="InterPro" id="IPR001138">
    <property type="entry name" value="Zn2Cys6_DnaBD"/>
</dbReference>
<dbReference type="OrthoDB" id="47007at2759"/>
<proteinExistence type="predicted"/>
<dbReference type="SMART" id="SM00066">
    <property type="entry name" value="GAL4"/>
    <property type="match status" value="1"/>
</dbReference>
<dbReference type="PANTHER" id="PTHR47424">
    <property type="entry name" value="REGULATORY PROTEIN GAL4"/>
    <property type="match status" value="1"/>
</dbReference>
<dbReference type="InterPro" id="IPR007219">
    <property type="entry name" value="XnlR_reg_dom"/>
</dbReference>
<dbReference type="SMART" id="SM00906">
    <property type="entry name" value="Fungal_trans"/>
    <property type="match status" value="1"/>
</dbReference>
<evidence type="ECO:0000256" key="4">
    <source>
        <dbReference type="ARBA" id="ARBA00023242"/>
    </source>
</evidence>
<dbReference type="PROSITE" id="PS50048">
    <property type="entry name" value="ZN2_CY6_FUNGAL_2"/>
    <property type="match status" value="1"/>
</dbReference>
<feature type="domain" description="Zn(2)-C6 fungal-type" evidence="6">
    <location>
        <begin position="17"/>
        <end position="48"/>
    </location>
</feature>
<dbReference type="CDD" id="cd12148">
    <property type="entry name" value="fungal_TF_MHR"/>
    <property type="match status" value="1"/>
</dbReference>
<dbReference type="GO" id="GO:0000435">
    <property type="term" value="P:positive regulation of transcription from RNA polymerase II promoter by galactose"/>
    <property type="evidence" value="ECO:0007669"/>
    <property type="project" value="TreeGrafter"/>
</dbReference>
<sequence>MPRPKVHHSQRQRAAEACNFCRDAKKRCSGTAPCNQCVQRGLDQSCFITYLPRGTRTRTAIAEAKAAHKGKDLSRTPPRVSGPSRGSIDAGTGGRGDFYPISPSDSRQGVPDSAVIRSEVSLEPAGTSPGTTSPDNEAGLTTDGPRMLRSNLGEPVYIGSAASITFLRTVRQIVASQIGPSPFSATDGNESMLEVESPRAQGLPMTIACNSEAVELDAEQKTQYVQSFYSVTEAFIDIFEPAKLEELIATSSPKPVQQACLDLVIAIGAQCSPIPNSQAIGRGYFRQAQCRAFSGLIEDPDINIVRAFLLMAFYMLGECRRNTAYMYLSIATRGALALGLHSRSSYPSKSKLDIKDQMRLRLWISVRIMDKLVNAILDRPAVTLGIHTDLQSVVKDLAEESADHRTDCLIATNGIVSIISDINEKLYHKKEVTVSAVEQLLQDIDTWKAKLPASVQTCPGQASSDSCTLPTVPPKGAIGNIHVSCLYYFAVTLATRPIFMSSLTMQPLRTSGSHHPLAAACLDSAMFLAQTAVDALRAGLLQSNMCILKALVFAAGLVLGVESFAKTTVNHELETSFEGAKDVLNFLAIKSPQAAHYFEILTSLSSAITKRRSKAPPASGGGRYVSRIFSLDSSTTSEIQLPSSEAVAAIPPAQMNQWEDPFSTFAGGDAGVFTWSETQLGRGDIDMDWESLNISQWDNFPYS</sequence>
<dbReference type="GO" id="GO:0000978">
    <property type="term" value="F:RNA polymerase II cis-regulatory region sequence-specific DNA binding"/>
    <property type="evidence" value="ECO:0007669"/>
    <property type="project" value="TreeGrafter"/>
</dbReference>
<dbReference type="Pfam" id="PF04082">
    <property type="entry name" value="Fungal_trans"/>
    <property type="match status" value="1"/>
</dbReference>
<keyword evidence="4" id="KW-0539">Nucleus</keyword>
<dbReference type="CDD" id="cd00067">
    <property type="entry name" value="GAL4"/>
    <property type="match status" value="1"/>
</dbReference>